<accession>A0ABU5IBQ7</accession>
<sequence length="266" mass="29504">MQTTTLASKTELAKHEAAIEALFGECFGDRLSLALWRWAYLDNPHGEPYVSLCYDADRLVAHYAMIPMPLSSAGGRLNAYLSMTTMVAASHRQHGLFVKLAEATYERARADGVDFVMGFPNEMSTPGFRKRLSWDLPPSDYVASVTKEQLLEVAQAVPLPQRTRHALNLRDPATRAWRLARPGAQYQWEDGLAYKAFGDALDLLAFDDPTQLQALPAQRKINLLLPAECTALAPFKAFDYQFGGRSLAGTFDASAIVRQMALSDVF</sequence>
<dbReference type="Gene3D" id="3.40.630.30">
    <property type="match status" value="1"/>
</dbReference>
<dbReference type="Pfam" id="PF13527">
    <property type="entry name" value="Acetyltransf_9"/>
    <property type="match status" value="1"/>
</dbReference>
<organism evidence="1 2">
    <name type="scientific">Azohydromonas lata</name>
    <dbReference type="NCBI Taxonomy" id="45677"/>
    <lineage>
        <taxon>Bacteria</taxon>
        <taxon>Pseudomonadati</taxon>
        <taxon>Pseudomonadota</taxon>
        <taxon>Betaproteobacteria</taxon>
        <taxon>Burkholderiales</taxon>
        <taxon>Sphaerotilaceae</taxon>
        <taxon>Azohydromonas</taxon>
    </lineage>
</organism>
<keyword evidence="1" id="KW-0808">Transferase</keyword>
<dbReference type="InterPro" id="IPR016181">
    <property type="entry name" value="Acyl_CoA_acyltransferase"/>
</dbReference>
<dbReference type="SUPFAM" id="SSF55729">
    <property type="entry name" value="Acyl-CoA N-acyltransferases (Nat)"/>
    <property type="match status" value="1"/>
</dbReference>
<gene>
    <name evidence="1" type="ORF">SM757_08115</name>
</gene>
<proteinExistence type="predicted"/>
<evidence type="ECO:0000313" key="2">
    <source>
        <dbReference type="Proteomes" id="UP001293718"/>
    </source>
</evidence>
<comment type="caution">
    <text evidence="1">The sequence shown here is derived from an EMBL/GenBank/DDBJ whole genome shotgun (WGS) entry which is preliminary data.</text>
</comment>
<dbReference type="GO" id="GO:0016746">
    <property type="term" value="F:acyltransferase activity"/>
    <property type="evidence" value="ECO:0007669"/>
    <property type="project" value="UniProtKB-KW"/>
</dbReference>
<dbReference type="EMBL" id="JAXOJX010000009">
    <property type="protein sequence ID" value="MDZ5456539.1"/>
    <property type="molecule type" value="Genomic_DNA"/>
</dbReference>
<dbReference type="Proteomes" id="UP001293718">
    <property type="component" value="Unassembled WGS sequence"/>
</dbReference>
<dbReference type="EC" id="2.3.1.-" evidence="1"/>
<evidence type="ECO:0000313" key="1">
    <source>
        <dbReference type="EMBL" id="MDZ5456539.1"/>
    </source>
</evidence>
<keyword evidence="1" id="KW-0012">Acyltransferase</keyword>
<keyword evidence="2" id="KW-1185">Reference proteome</keyword>
<name>A0ABU5IBQ7_9BURK</name>
<reference evidence="1 2" key="1">
    <citation type="submission" date="2023-11" db="EMBL/GenBank/DDBJ databases">
        <title>Draft genome of Azohydromonas lata strain H1 (DSM1123), a polyhydroxyalkanoate producer.</title>
        <authorList>
            <person name="Traversa D."/>
            <person name="D'Addabbo P."/>
            <person name="Pazzani C."/>
            <person name="Manzari C."/>
            <person name="Chiara M."/>
            <person name="Scrascia M."/>
        </authorList>
    </citation>
    <scope>NUCLEOTIDE SEQUENCE [LARGE SCALE GENOMIC DNA]</scope>
    <source>
        <strain evidence="1 2">H1</strain>
    </source>
</reference>
<dbReference type="RefSeq" id="WP_322465067.1">
    <property type="nucleotide sequence ID" value="NZ_JAXOJX010000009.1"/>
</dbReference>
<protein>
    <submittedName>
        <fullName evidence="1">GNAT family N-acetyltransferase</fullName>
        <ecNumber evidence="1">2.3.1.-</ecNumber>
    </submittedName>
</protein>